<dbReference type="AlphaFoldDB" id="A0A542ZSV4"/>
<dbReference type="Proteomes" id="UP000316196">
    <property type="component" value="Unassembled WGS sequence"/>
</dbReference>
<evidence type="ECO:0000256" key="1">
    <source>
        <dbReference type="SAM" id="MobiDB-lite"/>
    </source>
</evidence>
<dbReference type="EMBL" id="VFOR01000001">
    <property type="protein sequence ID" value="TQL63434.1"/>
    <property type="molecule type" value="Genomic_DNA"/>
</dbReference>
<reference evidence="2 3" key="1">
    <citation type="submission" date="2019-06" db="EMBL/GenBank/DDBJ databases">
        <title>Sequencing the genomes of 1000 actinobacteria strains.</title>
        <authorList>
            <person name="Klenk H.-P."/>
        </authorList>
    </citation>
    <scope>NUCLEOTIDE SEQUENCE [LARGE SCALE GENOMIC DNA]</scope>
    <source>
        <strain evidence="2 3">DSM 8251</strain>
    </source>
</reference>
<sequence length="241" mass="27229">MADVENLSPKAQLLWGNEQLTWVFEDVRDRIMGGDTDEFEDAAELILEELESHADEVVDYDDNQEFAGPFDTDDEVDAREDPNVDVDVDHDLDPDAPEDTDDPDADLEELAEELATHVWRECREIAQAWDGETTDADRVLTAFVALEERRIAVGLFTDWSDIEPRERGGVLIWVNEWENLSHEEQRPLRIGYVAYDEATDAEIASDLVAALRDAGLEPGEPADGTVTVPVLWRWHVDPLSI</sequence>
<accession>A0A542ZSV4</accession>
<protein>
    <submittedName>
        <fullName evidence="2">Uncharacterized protein</fullName>
    </submittedName>
</protein>
<keyword evidence="3" id="KW-1185">Reference proteome</keyword>
<proteinExistence type="predicted"/>
<gene>
    <name evidence="2" type="ORF">FB460_1246</name>
</gene>
<comment type="caution">
    <text evidence="2">The sequence shown here is derived from an EMBL/GenBank/DDBJ whole genome shotgun (WGS) entry which is preliminary data.</text>
</comment>
<evidence type="ECO:0000313" key="3">
    <source>
        <dbReference type="Proteomes" id="UP000316196"/>
    </source>
</evidence>
<name>A0A542ZSV4_9ACTN</name>
<feature type="compositionally biased region" description="Acidic residues" evidence="1">
    <location>
        <begin position="94"/>
        <end position="104"/>
    </location>
</feature>
<feature type="compositionally biased region" description="Basic and acidic residues" evidence="1">
    <location>
        <begin position="79"/>
        <end position="93"/>
    </location>
</feature>
<organism evidence="2 3">
    <name type="scientific">Propioniferax innocua</name>
    <dbReference type="NCBI Taxonomy" id="1753"/>
    <lineage>
        <taxon>Bacteria</taxon>
        <taxon>Bacillati</taxon>
        <taxon>Actinomycetota</taxon>
        <taxon>Actinomycetes</taxon>
        <taxon>Propionibacteriales</taxon>
        <taxon>Propionibacteriaceae</taxon>
        <taxon>Propioniferax</taxon>
    </lineage>
</organism>
<feature type="region of interest" description="Disordered" evidence="1">
    <location>
        <begin position="53"/>
        <end position="104"/>
    </location>
</feature>
<evidence type="ECO:0000313" key="2">
    <source>
        <dbReference type="EMBL" id="TQL63434.1"/>
    </source>
</evidence>